<dbReference type="PANTHER" id="PTHR24421">
    <property type="entry name" value="NITRATE/NITRITE SENSOR PROTEIN NARX-RELATED"/>
    <property type="match status" value="1"/>
</dbReference>
<comment type="catalytic activity">
    <reaction evidence="1">
        <text>ATP + protein L-histidine = ADP + protein N-phospho-L-histidine.</text>
        <dbReference type="EC" id="2.7.13.3"/>
    </reaction>
</comment>
<reference evidence="7 8" key="1">
    <citation type="journal article" date="2012" name="Int. J. Syst. Evol. Microbiol.">
        <title>Shewanella dokdonensis sp. nov., isolated from seawater.</title>
        <authorList>
            <person name="Sung H.R."/>
            <person name="Yoon J.H."/>
            <person name="Ghim S.Y."/>
        </authorList>
    </citation>
    <scope>NUCLEOTIDE SEQUENCE [LARGE SCALE GENOMIC DNA]</scope>
    <source>
        <strain evidence="7 8">DSM 23626</strain>
    </source>
</reference>
<dbReference type="CDD" id="cd16917">
    <property type="entry name" value="HATPase_UhpB-NarQ-NarX-like"/>
    <property type="match status" value="1"/>
</dbReference>
<evidence type="ECO:0000256" key="2">
    <source>
        <dbReference type="ARBA" id="ARBA00012438"/>
    </source>
</evidence>
<accession>A0ABX8DJG6</accession>
<dbReference type="InterPro" id="IPR050482">
    <property type="entry name" value="Sensor_HK_TwoCompSys"/>
</dbReference>
<dbReference type="EC" id="2.7.13.3" evidence="2"/>
<evidence type="ECO:0000256" key="4">
    <source>
        <dbReference type="ARBA" id="ARBA00022777"/>
    </source>
</evidence>
<evidence type="ECO:0000256" key="1">
    <source>
        <dbReference type="ARBA" id="ARBA00000085"/>
    </source>
</evidence>
<dbReference type="InterPro" id="IPR003594">
    <property type="entry name" value="HATPase_dom"/>
</dbReference>
<feature type="domain" description="Histidine kinase/HSP90-like ATPase" evidence="6">
    <location>
        <begin position="18"/>
        <end position="110"/>
    </location>
</feature>
<dbReference type="RefSeq" id="WP_213682700.1">
    <property type="nucleotide sequence ID" value="NZ_CP074572.1"/>
</dbReference>
<dbReference type="InterPro" id="IPR036890">
    <property type="entry name" value="HATPase_C_sf"/>
</dbReference>
<keyword evidence="8" id="KW-1185">Reference proteome</keyword>
<dbReference type="PANTHER" id="PTHR24421:SF10">
    <property type="entry name" value="NITRATE_NITRITE SENSOR PROTEIN NARQ"/>
    <property type="match status" value="1"/>
</dbReference>
<evidence type="ECO:0000313" key="8">
    <source>
        <dbReference type="Proteomes" id="UP000676428"/>
    </source>
</evidence>
<dbReference type="Gene3D" id="3.30.565.10">
    <property type="entry name" value="Histidine kinase-like ATPase, C-terminal domain"/>
    <property type="match status" value="1"/>
</dbReference>
<evidence type="ECO:0000313" key="7">
    <source>
        <dbReference type="EMBL" id="QVK24087.1"/>
    </source>
</evidence>
<evidence type="ECO:0000256" key="5">
    <source>
        <dbReference type="ARBA" id="ARBA00023012"/>
    </source>
</evidence>
<sequence length="119" mass="12695">MTLTATFSSRAILLDDDVISAHLFNIASEAVSNAMKYSQCSQLLIALEQQGHRLLLKVQDNGCGIADAGQRRGAMGLKIMQYRATMIGGELKVETGAQGTCISCDVALTASHNGANHER</sequence>
<keyword evidence="4" id="KW-0418">Kinase</keyword>
<keyword evidence="5" id="KW-0902">Two-component regulatory system</keyword>
<dbReference type="SUPFAM" id="SSF55874">
    <property type="entry name" value="ATPase domain of HSP90 chaperone/DNA topoisomerase II/histidine kinase"/>
    <property type="match status" value="1"/>
</dbReference>
<dbReference type="EMBL" id="CP074572">
    <property type="protein sequence ID" value="QVK24087.1"/>
    <property type="molecule type" value="Genomic_DNA"/>
</dbReference>
<evidence type="ECO:0000259" key="6">
    <source>
        <dbReference type="SMART" id="SM00387"/>
    </source>
</evidence>
<dbReference type="Pfam" id="PF02518">
    <property type="entry name" value="HATPase_c"/>
    <property type="match status" value="1"/>
</dbReference>
<evidence type="ECO:0000256" key="3">
    <source>
        <dbReference type="ARBA" id="ARBA00022679"/>
    </source>
</evidence>
<dbReference type="Proteomes" id="UP000676428">
    <property type="component" value="Chromosome"/>
</dbReference>
<keyword evidence="3" id="KW-0808">Transferase</keyword>
<proteinExistence type="predicted"/>
<protein>
    <recommendedName>
        <fullName evidence="2">histidine kinase</fullName>
        <ecNumber evidence="2">2.7.13.3</ecNumber>
    </recommendedName>
</protein>
<dbReference type="SMART" id="SM00387">
    <property type="entry name" value="HATPase_c"/>
    <property type="match status" value="1"/>
</dbReference>
<gene>
    <name evidence="7" type="ORF">KHX94_05680</name>
</gene>
<name>A0ABX8DJG6_9GAMM</name>
<organism evidence="7 8">
    <name type="scientific">Shewanella dokdonensis</name>
    <dbReference type="NCBI Taxonomy" id="712036"/>
    <lineage>
        <taxon>Bacteria</taxon>
        <taxon>Pseudomonadati</taxon>
        <taxon>Pseudomonadota</taxon>
        <taxon>Gammaproteobacteria</taxon>
        <taxon>Alteromonadales</taxon>
        <taxon>Shewanellaceae</taxon>
        <taxon>Shewanella</taxon>
    </lineage>
</organism>